<evidence type="ECO:0000313" key="2">
    <source>
        <dbReference type="Proteomes" id="UP000235786"/>
    </source>
</evidence>
<accession>A0A2J6R940</accession>
<evidence type="ECO:0000313" key="1">
    <source>
        <dbReference type="EMBL" id="PMD35049.1"/>
    </source>
</evidence>
<dbReference type="AlphaFoldDB" id="A0A2J6R940"/>
<name>A0A2J6R940_HYAVF</name>
<dbReference type="STRING" id="1149755.A0A2J6R940"/>
<sequence length="496" mass="56106">MASNDRSLMDRFNSKLKGVFRTENIYAEVYVLLLYWQDTKAAGFKQEADALEHLFEKGFGYPPDHIKQFEIPLKQSQIALEAEILSFMLNKTQDSLLIIHYGGHGDADDDPERQRPRLAVWATSTVGGPTIDWHKIQPRLLNEAEADVLLILDCCYSASAARERPKVKNRVELLCATSMKRQTPPPGPTSFTSIMIREIKSLLSGNRGVTISKLHNHLMKQQSGLFETSVWVELQAGSGRHIKLEKLSPHIPISTPPASSLTFKVSTRQRLDENVFLEILNWMQNLSPRVISELAVEKVWHSTEMLREFVQEEPSEISPQPMFQQLPENARQEALDLCRELDAVLEGGAALARLPSAFNPDTSKNYEDMARRFVNELESKVRAIKRSLERNIVARCVEREALIQAMNNTKVQNLGIADTLRMKDILLEDSDTSNYMKAESKELGFCDNTVDLHPRSAQKELDQLGHSVSWLVNLCSVVSLSLVEHVRHSQNISSLP</sequence>
<keyword evidence="2" id="KW-1185">Reference proteome</keyword>
<reference evidence="1 2" key="1">
    <citation type="submission" date="2016-04" db="EMBL/GenBank/DDBJ databases">
        <title>A degradative enzymes factory behind the ericoid mycorrhizal symbiosis.</title>
        <authorList>
            <consortium name="DOE Joint Genome Institute"/>
            <person name="Martino E."/>
            <person name="Morin E."/>
            <person name="Grelet G."/>
            <person name="Kuo A."/>
            <person name="Kohler A."/>
            <person name="Daghino S."/>
            <person name="Barry K."/>
            <person name="Choi C."/>
            <person name="Cichocki N."/>
            <person name="Clum A."/>
            <person name="Copeland A."/>
            <person name="Hainaut M."/>
            <person name="Haridas S."/>
            <person name="Labutti K."/>
            <person name="Lindquist E."/>
            <person name="Lipzen A."/>
            <person name="Khouja H.-R."/>
            <person name="Murat C."/>
            <person name="Ohm R."/>
            <person name="Olson A."/>
            <person name="Spatafora J."/>
            <person name="Veneault-Fourrey C."/>
            <person name="Henrissat B."/>
            <person name="Grigoriev I."/>
            <person name="Martin F."/>
            <person name="Perotto S."/>
        </authorList>
    </citation>
    <scope>NUCLEOTIDE SEQUENCE [LARGE SCALE GENOMIC DNA]</scope>
    <source>
        <strain evidence="1 2">F</strain>
    </source>
</reference>
<proteinExistence type="predicted"/>
<organism evidence="1 2">
    <name type="scientific">Hyaloscypha variabilis (strain UAMH 11265 / GT02V1 / F)</name>
    <name type="common">Meliniomyces variabilis</name>
    <dbReference type="NCBI Taxonomy" id="1149755"/>
    <lineage>
        <taxon>Eukaryota</taxon>
        <taxon>Fungi</taxon>
        <taxon>Dikarya</taxon>
        <taxon>Ascomycota</taxon>
        <taxon>Pezizomycotina</taxon>
        <taxon>Leotiomycetes</taxon>
        <taxon>Helotiales</taxon>
        <taxon>Hyaloscyphaceae</taxon>
        <taxon>Hyaloscypha</taxon>
        <taxon>Hyaloscypha variabilis</taxon>
    </lineage>
</organism>
<dbReference type="EMBL" id="KZ613953">
    <property type="protein sequence ID" value="PMD35049.1"/>
    <property type="molecule type" value="Genomic_DNA"/>
</dbReference>
<dbReference type="Gene3D" id="3.40.50.1460">
    <property type="match status" value="1"/>
</dbReference>
<dbReference type="OrthoDB" id="1911848at2759"/>
<gene>
    <name evidence="1" type="ORF">L207DRAFT_517151</name>
</gene>
<dbReference type="Proteomes" id="UP000235786">
    <property type="component" value="Unassembled WGS sequence"/>
</dbReference>
<protein>
    <submittedName>
        <fullName evidence="1">Uncharacterized protein</fullName>
    </submittedName>
</protein>